<evidence type="ECO:0000256" key="14">
    <source>
        <dbReference type="ARBA" id="ARBA00023004"/>
    </source>
</evidence>
<evidence type="ECO:0000256" key="9">
    <source>
        <dbReference type="ARBA" id="ARBA00022679"/>
    </source>
</evidence>
<evidence type="ECO:0000256" key="8">
    <source>
        <dbReference type="ARBA" id="ARBA00022553"/>
    </source>
</evidence>
<dbReference type="Gene3D" id="1.25.40.10">
    <property type="entry name" value="Tetratricopeptide repeat domain"/>
    <property type="match status" value="1"/>
</dbReference>
<dbReference type="PROSITE" id="PS50109">
    <property type="entry name" value="HIS_KIN"/>
    <property type="match status" value="1"/>
</dbReference>
<dbReference type="Pfam" id="PF13424">
    <property type="entry name" value="TPR_12"/>
    <property type="match status" value="1"/>
</dbReference>
<dbReference type="PANTHER" id="PTHR24421:SF10">
    <property type="entry name" value="NITRATE_NITRITE SENSOR PROTEIN NARQ"/>
    <property type="match status" value="1"/>
</dbReference>
<keyword evidence="7" id="KW-0963">Cytoplasm</keyword>
<dbReference type="OrthoDB" id="977000at2"/>
<gene>
    <name evidence="22" type="ORF">FK178_15050</name>
</gene>
<sequence length="636" mass="73989">MALFDSLKFQILENPTKRDSVLNTIFTFRQDSIKTRMLLDISYKFYSKNDSLNFRYWNKVAHNHSHNIKDTSAVAETYWDLANFYYKEKFLDSSYYYYNKALELYDYINDDYQAARMLINLATIQRDIKDFKNSEITTIEALKKLQPLDKQYQKYLAYNNLGVTNNHLEEYSEAINFHSRALVIAENLEDEILIALTLNNIGVVYKNLGEYIKAIENYRKAKAVDSLGIKYPELEAMVMDNLAYSRFMLNDTLGIEEDFLSALAIREGISHFSGIATSHLHLGDYYLSTSDTLRAINHYLDSRKVSTSKGLNQEFLQSTLALAKLGGNGSNIFYNDYIEKAKEFQREERAIKNRFAKIRFQTDEYIAETKRLTEQKIWISLVSFLTIMSLMLLYYVILQRTKNKDLAHEQEQRIANEEIYKLMLKQQSNLEEGRQQERKRISSDLHDGILGRLFGARLSFEFLNLEMSPKELKKFHVLTTELHEIEKEVREISHDLVSSDFFYNSSFINLINDIIHNKNDVGNTHFHLDHDKSINWENVNPEIQLDLYRIIQEAIQNIIKHADAKKVSITIHGENSKLLLTVSDNGRGFQLDKIRNGIGLMSAESRVKKWNGYFSINSSLGHGTEITVEVPLLNIL</sequence>
<name>A0A5B8YQH8_9FLAO</name>
<dbReference type="EC" id="2.7.13.3" evidence="4"/>
<evidence type="ECO:0000256" key="3">
    <source>
        <dbReference type="ARBA" id="ARBA00004496"/>
    </source>
</evidence>
<dbReference type="InterPro" id="IPR003594">
    <property type="entry name" value="HATPase_dom"/>
</dbReference>
<dbReference type="SUPFAM" id="SSF48452">
    <property type="entry name" value="TPR-like"/>
    <property type="match status" value="1"/>
</dbReference>
<feature type="repeat" description="TPR" evidence="19">
    <location>
        <begin position="195"/>
        <end position="228"/>
    </location>
</feature>
<dbReference type="PANTHER" id="PTHR24421">
    <property type="entry name" value="NITRATE/NITRITE SENSOR PROTEIN NARX-RELATED"/>
    <property type="match status" value="1"/>
</dbReference>
<evidence type="ECO:0000256" key="17">
    <source>
        <dbReference type="ARBA" id="ARBA00024827"/>
    </source>
</evidence>
<dbReference type="InterPro" id="IPR011712">
    <property type="entry name" value="Sig_transdc_His_kin_sub3_dim/P"/>
</dbReference>
<dbReference type="GO" id="GO:0046872">
    <property type="term" value="F:metal ion binding"/>
    <property type="evidence" value="ECO:0007669"/>
    <property type="project" value="UniProtKB-KW"/>
</dbReference>
<accession>A0A5B8YQH8</accession>
<dbReference type="RefSeq" id="WP_146837127.1">
    <property type="nucleotide sequence ID" value="NZ_CP042476.1"/>
</dbReference>
<evidence type="ECO:0000256" key="4">
    <source>
        <dbReference type="ARBA" id="ARBA00012438"/>
    </source>
</evidence>
<keyword evidence="6" id="KW-0004">4Fe-4S</keyword>
<evidence type="ECO:0000256" key="2">
    <source>
        <dbReference type="ARBA" id="ARBA00001966"/>
    </source>
</evidence>
<protein>
    <recommendedName>
        <fullName evidence="5">Oxygen sensor histidine kinase NreB</fullName>
        <ecNumber evidence="4">2.7.13.3</ecNumber>
    </recommendedName>
    <alternativeName>
        <fullName evidence="18">Nitrogen regulation protein B</fullName>
    </alternativeName>
</protein>
<dbReference type="Proteomes" id="UP000321954">
    <property type="component" value="Chromosome"/>
</dbReference>
<keyword evidence="20" id="KW-0812">Transmembrane</keyword>
<keyword evidence="20" id="KW-0472">Membrane</keyword>
<dbReference type="SMART" id="SM00387">
    <property type="entry name" value="HATPase_c"/>
    <property type="match status" value="1"/>
</dbReference>
<keyword evidence="8" id="KW-0597">Phosphoprotein</keyword>
<keyword evidence="16" id="KW-0411">Iron-sulfur</keyword>
<dbReference type="GO" id="GO:0005524">
    <property type="term" value="F:ATP binding"/>
    <property type="evidence" value="ECO:0007669"/>
    <property type="project" value="UniProtKB-KW"/>
</dbReference>
<dbReference type="InterPro" id="IPR004358">
    <property type="entry name" value="Sig_transdc_His_kin-like_C"/>
</dbReference>
<comment type="cofactor">
    <cofactor evidence="2">
        <name>[4Fe-4S] cluster</name>
        <dbReference type="ChEBI" id="CHEBI:49883"/>
    </cofactor>
</comment>
<feature type="domain" description="Histidine kinase" evidence="21">
    <location>
        <begin position="547"/>
        <end position="634"/>
    </location>
</feature>
<evidence type="ECO:0000256" key="19">
    <source>
        <dbReference type="PROSITE-ProRule" id="PRU00339"/>
    </source>
</evidence>
<keyword evidence="15" id="KW-0902">Two-component regulatory system</keyword>
<evidence type="ECO:0000256" key="10">
    <source>
        <dbReference type="ARBA" id="ARBA00022723"/>
    </source>
</evidence>
<dbReference type="SMART" id="SM00028">
    <property type="entry name" value="TPR"/>
    <property type="match status" value="5"/>
</dbReference>
<dbReference type="GO" id="GO:0051539">
    <property type="term" value="F:4 iron, 4 sulfur cluster binding"/>
    <property type="evidence" value="ECO:0007669"/>
    <property type="project" value="UniProtKB-KW"/>
</dbReference>
<organism evidence="22 23">
    <name type="scientific">Antarcticibacterium arcticum</name>
    <dbReference type="NCBI Taxonomy" id="2585771"/>
    <lineage>
        <taxon>Bacteria</taxon>
        <taxon>Pseudomonadati</taxon>
        <taxon>Bacteroidota</taxon>
        <taxon>Flavobacteriia</taxon>
        <taxon>Flavobacteriales</taxon>
        <taxon>Flavobacteriaceae</taxon>
        <taxon>Antarcticibacterium</taxon>
    </lineage>
</organism>
<evidence type="ECO:0000256" key="11">
    <source>
        <dbReference type="ARBA" id="ARBA00022741"/>
    </source>
</evidence>
<dbReference type="GO" id="GO:0005737">
    <property type="term" value="C:cytoplasm"/>
    <property type="evidence" value="ECO:0007669"/>
    <property type="project" value="UniProtKB-SubCell"/>
</dbReference>
<evidence type="ECO:0000256" key="6">
    <source>
        <dbReference type="ARBA" id="ARBA00022485"/>
    </source>
</evidence>
<comment type="catalytic activity">
    <reaction evidence="1">
        <text>ATP + protein L-histidine = ADP + protein N-phospho-L-histidine.</text>
        <dbReference type="EC" id="2.7.13.3"/>
    </reaction>
</comment>
<keyword evidence="13" id="KW-0067">ATP-binding</keyword>
<evidence type="ECO:0000256" key="20">
    <source>
        <dbReference type="SAM" id="Phobius"/>
    </source>
</evidence>
<keyword evidence="20" id="KW-1133">Transmembrane helix</keyword>
<keyword evidence="10" id="KW-0479">Metal-binding</keyword>
<dbReference type="InterPro" id="IPR005467">
    <property type="entry name" value="His_kinase_dom"/>
</dbReference>
<dbReference type="SUPFAM" id="SSF55874">
    <property type="entry name" value="ATPase domain of HSP90 chaperone/DNA topoisomerase II/histidine kinase"/>
    <property type="match status" value="1"/>
</dbReference>
<dbReference type="KEGG" id="anp:FK178_15050"/>
<keyword evidence="9" id="KW-0808">Transferase</keyword>
<keyword evidence="14" id="KW-0408">Iron</keyword>
<evidence type="ECO:0000256" key="5">
    <source>
        <dbReference type="ARBA" id="ARBA00017322"/>
    </source>
</evidence>
<evidence type="ECO:0000259" key="21">
    <source>
        <dbReference type="PROSITE" id="PS50109"/>
    </source>
</evidence>
<evidence type="ECO:0000256" key="7">
    <source>
        <dbReference type="ARBA" id="ARBA00022490"/>
    </source>
</evidence>
<comment type="subcellular location">
    <subcellularLocation>
        <location evidence="3">Cytoplasm</location>
    </subcellularLocation>
</comment>
<dbReference type="EMBL" id="CP042476">
    <property type="protein sequence ID" value="QED38953.1"/>
    <property type="molecule type" value="Genomic_DNA"/>
</dbReference>
<dbReference type="InterPro" id="IPR011990">
    <property type="entry name" value="TPR-like_helical_dom_sf"/>
</dbReference>
<evidence type="ECO:0000313" key="22">
    <source>
        <dbReference type="EMBL" id="QED38953.1"/>
    </source>
</evidence>
<proteinExistence type="predicted"/>
<dbReference type="CDD" id="cd16917">
    <property type="entry name" value="HATPase_UhpB-NarQ-NarX-like"/>
    <property type="match status" value="1"/>
</dbReference>
<dbReference type="InterPro" id="IPR036890">
    <property type="entry name" value="HATPase_C_sf"/>
</dbReference>
<dbReference type="AlphaFoldDB" id="A0A5B8YQH8"/>
<dbReference type="InterPro" id="IPR050482">
    <property type="entry name" value="Sensor_HK_TwoCompSys"/>
</dbReference>
<dbReference type="PROSITE" id="PS50005">
    <property type="entry name" value="TPR"/>
    <property type="match status" value="1"/>
</dbReference>
<evidence type="ECO:0000256" key="12">
    <source>
        <dbReference type="ARBA" id="ARBA00022777"/>
    </source>
</evidence>
<evidence type="ECO:0000256" key="13">
    <source>
        <dbReference type="ARBA" id="ARBA00022840"/>
    </source>
</evidence>
<dbReference type="Gene3D" id="1.20.5.1930">
    <property type="match status" value="1"/>
</dbReference>
<keyword evidence="19" id="KW-0802">TPR repeat</keyword>
<dbReference type="PRINTS" id="PR00344">
    <property type="entry name" value="BCTRLSENSOR"/>
</dbReference>
<keyword evidence="12" id="KW-0418">Kinase</keyword>
<dbReference type="Pfam" id="PF02518">
    <property type="entry name" value="HATPase_c"/>
    <property type="match status" value="1"/>
</dbReference>
<keyword evidence="23" id="KW-1185">Reference proteome</keyword>
<dbReference type="Gene3D" id="3.30.565.10">
    <property type="entry name" value="Histidine kinase-like ATPase, C-terminal domain"/>
    <property type="match status" value="1"/>
</dbReference>
<evidence type="ECO:0000256" key="16">
    <source>
        <dbReference type="ARBA" id="ARBA00023014"/>
    </source>
</evidence>
<feature type="transmembrane region" description="Helical" evidence="20">
    <location>
        <begin position="377"/>
        <end position="397"/>
    </location>
</feature>
<evidence type="ECO:0000256" key="15">
    <source>
        <dbReference type="ARBA" id="ARBA00023012"/>
    </source>
</evidence>
<reference evidence="22 23" key="1">
    <citation type="submission" date="2019-08" db="EMBL/GenBank/DDBJ databases">
        <title>Antarcticibacterium arcticum sp. nov., a bacterium isolated from marine sediment of the Canadian Beaufort Sea.</title>
        <authorList>
            <person name="Lee Y.M."/>
            <person name="Baek K."/>
            <person name="Lee D.-H."/>
            <person name="Shin S.C."/>
            <person name="Jin Y.K."/>
            <person name="Park Y."/>
        </authorList>
    </citation>
    <scope>NUCLEOTIDE SEQUENCE [LARGE SCALE GENOMIC DNA]</scope>
    <source>
        <strain evidence="22 23">PAMC 28998</strain>
    </source>
</reference>
<dbReference type="InterPro" id="IPR019734">
    <property type="entry name" value="TPR_rpt"/>
</dbReference>
<comment type="function">
    <text evidence="17">Member of the two-component regulatory system NreB/NreC involved in the control of dissimilatory nitrate/nitrite reduction in response to oxygen. NreB functions as a direct oxygen sensor histidine kinase which is autophosphorylated, in the absence of oxygen, probably at the conserved histidine residue, and transfers its phosphate group probably to a conserved aspartate residue of NreC. NreB/NreC activates the expression of the nitrate (narGHJI) and nitrite (nir) reductase operons, as well as the putative nitrate transporter gene narT.</text>
</comment>
<keyword evidence="11" id="KW-0547">Nucleotide-binding</keyword>
<evidence type="ECO:0000256" key="18">
    <source>
        <dbReference type="ARBA" id="ARBA00030800"/>
    </source>
</evidence>
<dbReference type="Pfam" id="PF07730">
    <property type="entry name" value="HisKA_3"/>
    <property type="match status" value="1"/>
</dbReference>
<dbReference type="GO" id="GO:0016020">
    <property type="term" value="C:membrane"/>
    <property type="evidence" value="ECO:0007669"/>
    <property type="project" value="InterPro"/>
</dbReference>
<dbReference type="GO" id="GO:0046983">
    <property type="term" value="F:protein dimerization activity"/>
    <property type="evidence" value="ECO:0007669"/>
    <property type="project" value="InterPro"/>
</dbReference>
<dbReference type="GO" id="GO:0000155">
    <property type="term" value="F:phosphorelay sensor kinase activity"/>
    <property type="evidence" value="ECO:0007669"/>
    <property type="project" value="InterPro"/>
</dbReference>
<evidence type="ECO:0000313" key="23">
    <source>
        <dbReference type="Proteomes" id="UP000321954"/>
    </source>
</evidence>
<evidence type="ECO:0000256" key="1">
    <source>
        <dbReference type="ARBA" id="ARBA00000085"/>
    </source>
</evidence>